<evidence type="ECO:0000256" key="1">
    <source>
        <dbReference type="SAM" id="MobiDB-lite"/>
    </source>
</evidence>
<keyword evidence="3" id="KW-1185">Reference proteome</keyword>
<feature type="region of interest" description="Disordered" evidence="1">
    <location>
        <begin position="127"/>
        <end position="160"/>
    </location>
</feature>
<reference evidence="2 3" key="1">
    <citation type="submission" date="2013-08" db="EMBL/GenBank/DDBJ databases">
        <title>The genome sequence of Skermanella stibiiresistens.</title>
        <authorList>
            <person name="Zhu W."/>
            <person name="Wang G."/>
        </authorList>
    </citation>
    <scope>NUCLEOTIDE SEQUENCE [LARGE SCALE GENOMIC DNA]</scope>
    <source>
        <strain evidence="2 3">SB22</strain>
    </source>
</reference>
<dbReference type="EMBL" id="AVFL01000060">
    <property type="protein sequence ID" value="EWY35915.1"/>
    <property type="molecule type" value="Genomic_DNA"/>
</dbReference>
<dbReference type="Proteomes" id="UP000019486">
    <property type="component" value="Unassembled WGS sequence"/>
</dbReference>
<proteinExistence type="predicted"/>
<protein>
    <submittedName>
        <fullName evidence="2">Uncharacterized protein</fullName>
    </submittedName>
</protein>
<gene>
    <name evidence="2" type="ORF">N825_32200</name>
</gene>
<dbReference type="STRING" id="1385369.N825_32200"/>
<accession>W9GPU3</accession>
<name>W9GPU3_9PROT</name>
<sequence length="170" mass="17806">MAATFKTCKKTVLSAQSHWPDAALHHIGIHFHPAVVEVEAQRHPAAERIADRLRQFGAARQALEFLLEPGLQLSHLWGSLGLPDLSALIGRAAADAVLDCVEPGNAAQRVGRDRGAAFGQVVEASAGMAPAGSQHDPVAGSQPLARRSRPPAEPRGSPAGWRVAGICGIA</sequence>
<dbReference type="AlphaFoldDB" id="W9GPU3"/>
<evidence type="ECO:0000313" key="3">
    <source>
        <dbReference type="Proteomes" id="UP000019486"/>
    </source>
</evidence>
<evidence type="ECO:0000313" key="2">
    <source>
        <dbReference type="EMBL" id="EWY35915.1"/>
    </source>
</evidence>
<organism evidence="2 3">
    <name type="scientific">Skermanella stibiiresistens SB22</name>
    <dbReference type="NCBI Taxonomy" id="1385369"/>
    <lineage>
        <taxon>Bacteria</taxon>
        <taxon>Pseudomonadati</taxon>
        <taxon>Pseudomonadota</taxon>
        <taxon>Alphaproteobacteria</taxon>
        <taxon>Rhodospirillales</taxon>
        <taxon>Azospirillaceae</taxon>
        <taxon>Skermanella</taxon>
    </lineage>
</organism>
<comment type="caution">
    <text evidence="2">The sequence shown here is derived from an EMBL/GenBank/DDBJ whole genome shotgun (WGS) entry which is preliminary data.</text>
</comment>